<reference evidence="1 2" key="1">
    <citation type="submission" date="2018-05" db="EMBL/GenBank/DDBJ databases">
        <title>Draft Genome Sequences for a Diverse set of 7 Haemophilus Species.</title>
        <authorList>
            <person name="Nichols M."/>
            <person name="Topaz N."/>
            <person name="Wang X."/>
            <person name="Wang X."/>
            <person name="Boxrud D."/>
        </authorList>
    </citation>
    <scope>NUCLEOTIDE SEQUENCE [LARGE SCALE GENOMIC DNA]</scope>
    <source>
        <strain evidence="1 2">C2008001710</strain>
    </source>
</reference>
<evidence type="ECO:0000313" key="1">
    <source>
        <dbReference type="EMBL" id="RDE90962.1"/>
    </source>
</evidence>
<dbReference type="RefSeq" id="WP_111315525.1">
    <property type="nucleotide sequence ID" value="NZ_QEPW01000009.1"/>
</dbReference>
<sequence length="197" mass="22061">MKKIITAVAMASLLSGCQLIEQLQGSKQKTSTLPTTSSKVELPAAQAQSLDAQFERLKKGNQEITFNGEKFYKQTKAFDKSEDSRFLSGASSVDRSNRKFITSETYYLKDVSYIPELTTKYLDATKKVCDLKVMGNGSDAYYACDGKDFQRLVVVVHQAKNILSFRSLKAYQEKPTDAQEKAIVKGLRDYPLDTIAR</sequence>
<accession>A0A369Z4U7</accession>
<comment type="caution">
    <text evidence="1">The sequence shown here is derived from an EMBL/GenBank/DDBJ whole genome shotgun (WGS) entry which is preliminary data.</text>
</comment>
<dbReference type="PROSITE" id="PS51257">
    <property type="entry name" value="PROKAR_LIPOPROTEIN"/>
    <property type="match status" value="1"/>
</dbReference>
<gene>
    <name evidence="1" type="ORF">DPV87_06195</name>
</gene>
<protein>
    <recommendedName>
        <fullName evidence="3">Lipoprotein</fullName>
    </recommendedName>
</protein>
<evidence type="ECO:0000313" key="2">
    <source>
        <dbReference type="Proteomes" id="UP000253910"/>
    </source>
</evidence>
<organism evidence="1 2">
    <name type="scientific">Haemophilus parainfluenzae</name>
    <dbReference type="NCBI Taxonomy" id="729"/>
    <lineage>
        <taxon>Bacteria</taxon>
        <taxon>Pseudomonadati</taxon>
        <taxon>Pseudomonadota</taxon>
        <taxon>Gammaproteobacteria</taxon>
        <taxon>Pasteurellales</taxon>
        <taxon>Pasteurellaceae</taxon>
        <taxon>Haemophilus</taxon>
    </lineage>
</organism>
<proteinExistence type="predicted"/>
<dbReference type="Proteomes" id="UP000253910">
    <property type="component" value="Unassembled WGS sequence"/>
</dbReference>
<dbReference type="AlphaFoldDB" id="A0A369Z4U7"/>
<evidence type="ECO:0008006" key="3">
    <source>
        <dbReference type="Google" id="ProtNLM"/>
    </source>
</evidence>
<name>A0A369Z4U7_HAEPA</name>
<dbReference type="EMBL" id="QEPW01000009">
    <property type="protein sequence ID" value="RDE90962.1"/>
    <property type="molecule type" value="Genomic_DNA"/>
</dbReference>